<evidence type="ECO:0000313" key="2">
    <source>
        <dbReference type="EMBL" id="MBY69469.1"/>
    </source>
</evidence>
<reference evidence="2" key="1">
    <citation type="submission" date="2018-04" db="EMBL/GenBank/DDBJ databases">
        <title>Transcriptome assembly of Sipha flava.</title>
        <authorList>
            <person name="Scully E.D."/>
            <person name="Geib S.M."/>
            <person name="Palmer N.A."/>
            <person name="Koch K."/>
            <person name="Bradshaw J."/>
            <person name="Heng-Moss T."/>
            <person name="Sarath G."/>
        </authorList>
    </citation>
    <scope>NUCLEOTIDE SEQUENCE</scope>
</reference>
<name>A0A2S2PVL8_9HEMI</name>
<evidence type="ECO:0000256" key="1">
    <source>
        <dbReference type="SAM" id="Phobius"/>
    </source>
</evidence>
<organism evidence="2">
    <name type="scientific">Sipha flava</name>
    <name type="common">yellow sugarcane aphid</name>
    <dbReference type="NCBI Taxonomy" id="143950"/>
    <lineage>
        <taxon>Eukaryota</taxon>
        <taxon>Metazoa</taxon>
        <taxon>Ecdysozoa</taxon>
        <taxon>Arthropoda</taxon>
        <taxon>Hexapoda</taxon>
        <taxon>Insecta</taxon>
        <taxon>Pterygota</taxon>
        <taxon>Neoptera</taxon>
        <taxon>Paraneoptera</taxon>
        <taxon>Hemiptera</taxon>
        <taxon>Sternorrhyncha</taxon>
        <taxon>Aphidomorpha</taxon>
        <taxon>Aphidoidea</taxon>
        <taxon>Aphididae</taxon>
        <taxon>Sipha</taxon>
    </lineage>
</organism>
<protein>
    <submittedName>
        <fullName evidence="2">Uncharacterized protein</fullName>
    </submittedName>
</protein>
<sequence length="107" mass="12780">MQPTLSRTLRPSRSHIIYAHVPFLFFYSFCFQATRTYAQIYRNRTARARPLHTAENNFFGHTDNVNRFSSQQQWIFGRFYRCLRLLIFSRVVTSPDMSNESRLPPVK</sequence>
<gene>
    <name evidence="2" type="ORF">g.153874</name>
</gene>
<feature type="transmembrane region" description="Helical" evidence="1">
    <location>
        <begin position="15"/>
        <end position="34"/>
    </location>
</feature>
<keyword evidence="1" id="KW-1133">Transmembrane helix</keyword>
<accession>A0A2S2PVL8</accession>
<dbReference type="EMBL" id="GGMS01000266">
    <property type="protein sequence ID" value="MBY69469.1"/>
    <property type="molecule type" value="Transcribed_RNA"/>
</dbReference>
<keyword evidence="1" id="KW-0812">Transmembrane</keyword>
<dbReference type="AlphaFoldDB" id="A0A2S2PVL8"/>
<proteinExistence type="predicted"/>
<keyword evidence="1" id="KW-0472">Membrane</keyword>